<evidence type="ECO:0000313" key="2">
    <source>
        <dbReference type="Proteomes" id="UP001144110"/>
    </source>
</evidence>
<proteinExistence type="predicted"/>
<sequence>MFEIKKKNSTVKIYLKETCSIMEIEEFYNEITKIAKDKKIKKIEIIPSKECNIDTSYFQILISLKNSGFNIVFPKGKKNLEEIETLYGIKI</sequence>
<dbReference type="Proteomes" id="UP001144110">
    <property type="component" value="Unassembled WGS sequence"/>
</dbReference>
<dbReference type="AlphaFoldDB" id="A0AAE3TFB6"/>
<evidence type="ECO:0000313" key="1">
    <source>
        <dbReference type="EMBL" id="MDF2953967.1"/>
    </source>
</evidence>
<reference evidence="1" key="1">
    <citation type="submission" date="2022-11" db="EMBL/GenBank/DDBJ databases">
        <title>Candidatus Alkanophaga archaea from heated hydrothermal vent sediment oxidize petroleum alkanes.</title>
        <authorList>
            <person name="Zehnle H."/>
            <person name="Laso-Perez R."/>
            <person name="Lipp J."/>
            <person name="Teske A."/>
            <person name="Wegener G."/>
        </authorList>
    </citation>
    <scope>NUCLEOTIDE SEQUENCE</scope>
    <source>
        <strain evidence="1">MCA70</strain>
    </source>
</reference>
<accession>A0AAE3TFB6</accession>
<dbReference type="EMBL" id="JAPHEG010000005">
    <property type="protein sequence ID" value="MDF2953967.1"/>
    <property type="molecule type" value="Genomic_DNA"/>
</dbReference>
<gene>
    <name evidence="1" type="ORF">OD816_001212</name>
</gene>
<name>A0AAE3TFB6_9BACT</name>
<protein>
    <submittedName>
        <fullName evidence="1">Uncharacterized protein</fullName>
    </submittedName>
</protein>
<comment type="caution">
    <text evidence="1">The sequence shown here is derived from an EMBL/GenBank/DDBJ whole genome shotgun (WGS) entry which is preliminary data.</text>
</comment>
<organism evidence="1 2">
    <name type="scientific">Candidatus Thermodesulfobacterium syntrophicum</name>
    <dbReference type="NCBI Taxonomy" id="3060442"/>
    <lineage>
        <taxon>Bacteria</taxon>
        <taxon>Pseudomonadati</taxon>
        <taxon>Thermodesulfobacteriota</taxon>
        <taxon>Thermodesulfobacteria</taxon>
        <taxon>Thermodesulfobacteriales</taxon>
        <taxon>Thermodesulfobacteriaceae</taxon>
        <taxon>Thermodesulfobacterium</taxon>
    </lineage>
</organism>